<dbReference type="Proteomes" id="UP001054252">
    <property type="component" value="Unassembled WGS sequence"/>
</dbReference>
<organism evidence="1 2">
    <name type="scientific">Rubroshorea leprosula</name>
    <dbReference type="NCBI Taxonomy" id="152421"/>
    <lineage>
        <taxon>Eukaryota</taxon>
        <taxon>Viridiplantae</taxon>
        <taxon>Streptophyta</taxon>
        <taxon>Embryophyta</taxon>
        <taxon>Tracheophyta</taxon>
        <taxon>Spermatophyta</taxon>
        <taxon>Magnoliopsida</taxon>
        <taxon>eudicotyledons</taxon>
        <taxon>Gunneridae</taxon>
        <taxon>Pentapetalae</taxon>
        <taxon>rosids</taxon>
        <taxon>malvids</taxon>
        <taxon>Malvales</taxon>
        <taxon>Dipterocarpaceae</taxon>
        <taxon>Rubroshorea</taxon>
    </lineage>
</organism>
<keyword evidence="2" id="KW-1185">Reference proteome</keyword>
<name>A0AAV5HLL4_9ROSI</name>
<protein>
    <submittedName>
        <fullName evidence="1">Uncharacterized protein</fullName>
    </submittedName>
</protein>
<evidence type="ECO:0000313" key="1">
    <source>
        <dbReference type="EMBL" id="GKU89523.1"/>
    </source>
</evidence>
<sequence length="52" mass="5932">MWPSSYPLRDAVFISSSMRCGLHLFFCEMRSSSLLLRDAVFISLSSLDVVFI</sequence>
<evidence type="ECO:0000313" key="2">
    <source>
        <dbReference type="Proteomes" id="UP001054252"/>
    </source>
</evidence>
<proteinExistence type="predicted"/>
<comment type="caution">
    <text evidence="1">The sequence shown here is derived from an EMBL/GenBank/DDBJ whole genome shotgun (WGS) entry which is preliminary data.</text>
</comment>
<reference evidence="1 2" key="1">
    <citation type="journal article" date="2021" name="Commun. Biol.">
        <title>The genome of Shorea leprosula (Dipterocarpaceae) highlights the ecological relevance of drought in aseasonal tropical rainforests.</title>
        <authorList>
            <person name="Ng K.K.S."/>
            <person name="Kobayashi M.J."/>
            <person name="Fawcett J.A."/>
            <person name="Hatakeyama M."/>
            <person name="Paape T."/>
            <person name="Ng C.H."/>
            <person name="Ang C.C."/>
            <person name="Tnah L.H."/>
            <person name="Lee C.T."/>
            <person name="Nishiyama T."/>
            <person name="Sese J."/>
            <person name="O'Brien M.J."/>
            <person name="Copetti D."/>
            <person name="Mohd Noor M.I."/>
            <person name="Ong R.C."/>
            <person name="Putra M."/>
            <person name="Sireger I.Z."/>
            <person name="Indrioko S."/>
            <person name="Kosugi Y."/>
            <person name="Izuno A."/>
            <person name="Isagi Y."/>
            <person name="Lee S.L."/>
            <person name="Shimizu K.K."/>
        </authorList>
    </citation>
    <scope>NUCLEOTIDE SEQUENCE [LARGE SCALE GENOMIC DNA]</scope>
    <source>
        <strain evidence="1">214</strain>
    </source>
</reference>
<gene>
    <name evidence="1" type="ORF">SLEP1_g3649</name>
</gene>
<accession>A0AAV5HLL4</accession>
<dbReference type="EMBL" id="BPVZ01000003">
    <property type="protein sequence ID" value="GKU89523.1"/>
    <property type="molecule type" value="Genomic_DNA"/>
</dbReference>
<dbReference type="AlphaFoldDB" id="A0AAV5HLL4"/>